<dbReference type="PANTHER" id="PTHR42796:SF4">
    <property type="entry name" value="FUMARYLACETOACETATE HYDROLASE DOMAIN-CONTAINING PROTEIN 2A"/>
    <property type="match status" value="1"/>
</dbReference>
<dbReference type="Proteomes" id="UP000612362">
    <property type="component" value="Unassembled WGS sequence"/>
</dbReference>
<comment type="caution">
    <text evidence="4">The sequence shown here is derived from an EMBL/GenBank/DDBJ whole genome shotgun (WGS) entry which is preliminary data.</text>
</comment>
<keyword evidence="5" id="KW-1185">Reference proteome</keyword>
<dbReference type="SUPFAM" id="SSF56529">
    <property type="entry name" value="FAH"/>
    <property type="match status" value="1"/>
</dbReference>
<dbReference type="InterPro" id="IPR051121">
    <property type="entry name" value="FAH"/>
</dbReference>
<dbReference type="GO" id="GO:0046872">
    <property type="term" value="F:metal ion binding"/>
    <property type="evidence" value="ECO:0007669"/>
    <property type="project" value="UniProtKB-KW"/>
</dbReference>
<protein>
    <submittedName>
        <fullName evidence="4">Gentisate 1,2-dioxygenase</fullName>
    </submittedName>
</protein>
<feature type="domain" description="Fumarylacetoacetase-like C-terminal" evidence="3">
    <location>
        <begin position="99"/>
        <end position="310"/>
    </location>
</feature>
<dbReference type="GO" id="GO:0019752">
    <property type="term" value="P:carboxylic acid metabolic process"/>
    <property type="evidence" value="ECO:0007669"/>
    <property type="project" value="UniProtKB-ARBA"/>
</dbReference>
<evidence type="ECO:0000313" key="4">
    <source>
        <dbReference type="EMBL" id="GHO43861.1"/>
    </source>
</evidence>
<evidence type="ECO:0000313" key="5">
    <source>
        <dbReference type="Proteomes" id="UP000612362"/>
    </source>
</evidence>
<sequence>MKLVSFATSQIPEPHLGIVRDNEVLDVDLAGRALQLDVPDQMLDLIESYERYQPALQVILSRAGSRRFSEVQAFSEVGAAHALSEVRLAAPIPRPRKNIFCLAVNYSEHAKETGNLREHQGQEPEIPVFFTKAPTSVNGPYGEIEIDPQVSSEIDWEVELGVIIGKKGKNISESDALSYVFGYTVINDVTARDLQKQHKQFFKGKSLDGSAPMGPWIITADEISDPHNLELRLRVNGETKQEGNTGSMIFNINQALAVLSRGMTLEPGDILATGTPSGVGFSRTPPQFLAPGDLMEAEVEGIGVLRNPIVQVGS</sequence>
<reference evidence="4" key="1">
    <citation type="submission" date="2020-10" db="EMBL/GenBank/DDBJ databases">
        <title>Taxonomic study of unclassified bacteria belonging to the class Ktedonobacteria.</title>
        <authorList>
            <person name="Yabe S."/>
            <person name="Wang C.M."/>
            <person name="Zheng Y."/>
            <person name="Sakai Y."/>
            <person name="Cavaletti L."/>
            <person name="Monciardini P."/>
            <person name="Donadio S."/>
        </authorList>
    </citation>
    <scope>NUCLEOTIDE SEQUENCE</scope>
    <source>
        <strain evidence="4">SOSP1-1</strain>
    </source>
</reference>
<dbReference type="InterPro" id="IPR011234">
    <property type="entry name" value="Fumarylacetoacetase-like_C"/>
</dbReference>
<evidence type="ECO:0000259" key="3">
    <source>
        <dbReference type="Pfam" id="PF01557"/>
    </source>
</evidence>
<dbReference type="AlphaFoldDB" id="A0A8J3HXL7"/>
<dbReference type="RefSeq" id="WP_220193308.1">
    <property type="nucleotide sequence ID" value="NZ_BNJF01000001.1"/>
</dbReference>
<evidence type="ECO:0000256" key="1">
    <source>
        <dbReference type="ARBA" id="ARBA00010211"/>
    </source>
</evidence>
<dbReference type="EMBL" id="BNJF01000001">
    <property type="protein sequence ID" value="GHO43861.1"/>
    <property type="molecule type" value="Genomic_DNA"/>
</dbReference>
<gene>
    <name evidence="4" type="ORF">KSX_20240</name>
</gene>
<comment type="similarity">
    <text evidence="1">Belongs to the FAH family.</text>
</comment>
<dbReference type="GO" id="GO:0016853">
    <property type="term" value="F:isomerase activity"/>
    <property type="evidence" value="ECO:0007669"/>
    <property type="project" value="UniProtKB-ARBA"/>
</dbReference>
<dbReference type="FunFam" id="3.90.850.10:FF:000002">
    <property type="entry name" value="2-hydroxyhepta-2,4-diene-1,7-dioate isomerase"/>
    <property type="match status" value="1"/>
</dbReference>
<accession>A0A8J3HXL7</accession>
<evidence type="ECO:0000256" key="2">
    <source>
        <dbReference type="ARBA" id="ARBA00022723"/>
    </source>
</evidence>
<organism evidence="4 5">
    <name type="scientific">Ktedonospora formicarum</name>
    <dbReference type="NCBI Taxonomy" id="2778364"/>
    <lineage>
        <taxon>Bacteria</taxon>
        <taxon>Bacillati</taxon>
        <taxon>Chloroflexota</taxon>
        <taxon>Ktedonobacteria</taxon>
        <taxon>Ktedonobacterales</taxon>
        <taxon>Ktedonobacteraceae</taxon>
        <taxon>Ktedonospora</taxon>
    </lineage>
</organism>
<dbReference type="InterPro" id="IPR036663">
    <property type="entry name" value="Fumarylacetoacetase_C_sf"/>
</dbReference>
<dbReference type="PANTHER" id="PTHR42796">
    <property type="entry name" value="FUMARYLACETOACETATE HYDROLASE DOMAIN-CONTAINING PROTEIN 2A-RELATED"/>
    <property type="match status" value="1"/>
</dbReference>
<dbReference type="Gene3D" id="3.90.850.10">
    <property type="entry name" value="Fumarylacetoacetase-like, C-terminal domain"/>
    <property type="match status" value="1"/>
</dbReference>
<dbReference type="Pfam" id="PF01557">
    <property type="entry name" value="FAA_hydrolase"/>
    <property type="match status" value="1"/>
</dbReference>
<proteinExistence type="inferred from homology"/>
<keyword evidence="2" id="KW-0479">Metal-binding</keyword>
<name>A0A8J3HXL7_9CHLR</name>